<dbReference type="EMBL" id="CP003236">
    <property type="protein sequence ID" value="AFK54243.1"/>
    <property type="molecule type" value="Genomic_DNA"/>
</dbReference>
<dbReference type="Proteomes" id="UP000005258">
    <property type="component" value="Chromosome"/>
</dbReference>
<proteinExistence type="predicted"/>
<name>I3TNA5_TISMK</name>
<accession>I3TNA5</accession>
<dbReference type="KEGG" id="tmo:TMO_2405"/>
<dbReference type="STRING" id="1110502.TMO_2405"/>
<evidence type="ECO:0000313" key="1">
    <source>
        <dbReference type="EMBL" id="AFK54243.1"/>
    </source>
</evidence>
<sequence length="143" mass="15971">MPLPGFGLRLRESLVETLALARERLGLDRHDIAAEMGRLDPEREISKAMLDRYCAPSAAEWRLPAEALPALVRVTGDARCLHLINEAAGYRAVPHEAAAIAELAAIELEERALRERRARVQRMLPREAADFLREASRRAARNG</sequence>
<reference evidence="1 2" key="1">
    <citation type="journal article" date="2012" name="J. Am. Chem. Soc.">
        <title>Bacterial biosynthesis and maturation of the didemnin anti-cancer agents.</title>
        <authorList>
            <person name="Xu Y."/>
            <person name="Kersten R.D."/>
            <person name="Nam S.J."/>
            <person name="Lu L."/>
            <person name="Al-Suwailem A.M."/>
            <person name="Zheng H."/>
            <person name="Fenical W."/>
            <person name="Dorrestein P.C."/>
            <person name="Moore B.S."/>
            <person name="Qian P.Y."/>
        </authorList>
    </citation>
    <scope>NUCLEOTIDE SEQUENCE [LARGE SCALE GENOMIC DNA]</scope>
    <source>
        <strain evidence="1 2">KA081020-065</strain>
    </source>
</reference>
<gene>
    <name evidence="1" type="ordered locus">TMO_2405</name>
</gene>
<keyword evidence="2" id="KW-1185">Reference proteome</keyword>
<organism evidence="1 2">
    <name type="scientific">Tistrella mobilis (strain KA081020-065)</name>
    <dbReference type="NCBI Taxonomy" id="1110502"/>
    <lineage>
        <taxon>Bacteria</taxon>
        <taxon>Pseudomonadati</taxon>
        <taxon>Pseudomonadota</taxon>
        <taxon>Alphaproteobacteria</taxon>
        <taxon>Geminicoccales</taxon>
        <taxon>Geminicoccaceae</taxon>
        <taxon>Tistrella</taxon>
    </lineage>
</organism>
<dbReference type="HOGENOM" id="CLU_1805305_0_0_5"/>
<protein>
    <submittedName>
        <fullName evidence="1">Cytosolic protein</fullName>
    </submittedName>
</protein>
<dbReference type="AlphaFoldDB" id="I3TNA5"/>
<evidence type="ECO:0000313" key="2">
    <source>
        <dbReference type="Proteomes" id="UP000005258"/>
    </source>
</evidence>